<comment type="caution">
    <text evidence="1">The sequence shown here is derived from an EMBL/GenBank/DDBJ whole genome shotgun (WGS) entry which is preliminary data.</text>
</comment>
<dbReference type="AlphaFoldDB" id="A0AA86QFS6"/>
<evidence type="ECO:0000313" key="3">
    <source>
        <dbReference type="Proteomes" id="UP001642409"/>
    </source>
</evidence>
<reference evidence="1" key="1">
    <citation type="submission" date="2023-06" db="EMBL/GenBank/DDBJ databases">
        <authorList>
            <person name="Kurt Z."/>
        </authorList>
    </citation>
    <scope>NUCLEOTIDE SEQUENCE</scope>
</reference>
<dbReference type="EMBL" id="CATOUU010000831">
    <property type="protein sequence ID" value="CAI9952264.1"/>
    <property type="molecule type" value="Genomic_DNA"/>
</dbReference>
<dbReference type="Proteomes" id="UP001642409">
    <property type="component" value="Unassembled WGS sequence"/>
</dbReference>
<organism evidence="1">
    <name type="scientific">Hexamita inflata</name>
    <dbReference type="NCBI Taxonomy" id="28002"/>
    <lineage>
        <taxon>Eukaryota</taxon>
        <taxon>Metamonada</taxon>
        <taxon>Diplomonadida</taxon>
        <taxon>Hexamitidae</taxon>
        <taxon>Hexamitinae</taxon>
        <taxon>Hexamita</taxon>
    </lineage>
</organism>
<keyword evidence="3" id="KW-1185">Reference proteome</keyword>
<evidence type="ECO:0000313" key="2">
    <source>
        <dbReference type="EMBL" id="CAL5982315.1"/>
    </source>
</evidence>
<accession>A0AA86QFS6</accession>
<name>A0AA86QFS6_9EUKA</name>
<dbReference type="EMBL" id="CAXDID020000014">
    <property type="protein sequence ID" value="CAL5982315.1"/>
    <property type="molecule type" value="Genomic_DNA"/>
</dbReference>
<proteinExistence type="predicted"/>
<evidence type="ECO:0000313" key="1">
    <source>
        <dbReference type="EMBL" id="CAI9952264.1"/>
    </source>
</evidence>
<sequence>MNQAIWIISNRQLNKHTIKYNNKLFTPGYTCSFAQQLVVDLFGEVYQNVSIQQRDSPDSLFTNLAATDKSFSKYFNATNVKCPLFLDSDIDLTLFARSNSFFQISESLFYFKNPSDIFKSTDSQVVKLLTQSNVKFIGQIPVGLILQQLKSQSNNKQLIQILTIYNQIQQTFALDCNVIFKESRLFINILNKQHVFMPAESNKLIQLLSQLQLHSIKAEYENMISNIQNIDIVQIQQILNKLIESYYYESNNCQEFIQLQSNYKIEDDLKQTILVGQDIVQDLAVAVTLYYKDKLEIKSSGDIQRHFFKIGRFFVVDLERDDTQSKIQKFIENKIKLRQQYIANEIKIEEIETNELNFGFQEINQQKLDSKTVQFETELIQSKQFKIEPEIKKKKEFILSKKPEKQIFKLGNVEILVQSLCKTATEKVVEIIAEPVEVDLTVDEL</sequence>
<protein>
    <submittedName>
        <fullName evidence="2">Hypothetical_protein</fullName>
    </submittedName>
</protein>
<reference evidence="2 3" key="2">
    <citation type="submission" date="2024-07" db="EMBL/GenBank/DDBJ databases">
        <authorList>
            <person name="Akdeniz Z."/>
        </authorList>
    </citation>
    <scope>NUCLEOTIDE SEQUENCE [LARGE SCALE GENOMIC DNA]</scope>
</reference>
<gene>
    <name evidence="1" type="ORF">HINF_LOCUS39909</name>
    <name evidence="2" type="ORF">HINF_LOCUS7082</name>
</gene>